<accession>A0A5C4U3E7</accession>
<dbReference type="GO" id="GO:0003677">
    <property type="term" value="F:DNA binding"/>
    <property type="evidence" value="ECO:0007669"/>
    <property type="project" value="InterPro"/>
</dbReference>
<proteinExistence type="predicted"/>
<reference evidence="3 4" key="1">
    <citation type="submission" date="2019-06" db="EMBL/GenBank/DDBJ databases">
        <authorList>
            <person name="Li J."/>
        </authorList>
    </citation>
    <scope>NUCLEOTIDE SEQUENCE [LARGE SCALE GENOMIC DNA]</scope>
    <source>
        <strain evidence="3 4">LMG 28165</strain>
    </source>
</reference>
<dbReference type="GO" id="GO:0015074">
    <property type="term" value="P:DNA integration"/>
    <property type="evidence" value="ECO:0007669"/>
    <property type="project" value="InterPro"/>
</dbReference>
<dbReference type="Proteomes" id="UP000312032">
    <property type="component" value="Unassembled WGS sequence"/>
</dbReference>
<feature type="domain" description="Tyr recombinase" evidence="2">
    <location>
        <begin position="1"/>
        <end position="63"/>
    </location>
</feature>
<dbReference type="AlphaFoldDB" id="A0A5C4U3E7"/>
<dbReference type="PROSITE" id="PS51898">
    <property type="entry name" value="TYR_RECOMBINASE"/>
    <property type="match status" value="1"/>
</dbReference>
<comment type="caution">
    <text evidence="3">The sequence shown here is derived from an EMBL/GenBank/DDBJ whole genome shotgun (WGS) entry which is preliminary data.</text>
</comment>
<organism evidence="3 4">
    <name type="scientific">Corynebacterium tapiri</name>
    <dbReference type="NCBI Taxonomy" id="1448266"/>
    <lineage>
        <taxon>Bacteria</taxon>
        <taxon>Bacillati</taxon>
        <taxon>Actinomycetota</taxon>
        <taxon>Actinomycetes</taxon>
        <taxon>Mycobacteriales</taxon>
        <taxon>Corynebacteriaceae</taxon>
        <taxon>Corynebacterium</taxon>
    </lineage>
</organism>
<dbReference type="Gene3D" id="1.10.443.10">
    <property type="entry name" value="Intergrase catalytic core"/>
    <property type="match status" value="1"/>
</dbReference>
<dbReference type="InterPro" id="IPR013762">
    <property type="entry name" value="Integrase-like_cat_sf"/>
</dbReference>
<dbReference type="RefSeq" id="WP_139465926.1">
    <property type="nucleotide sequence ID" value="NZ_VDHJ01000010.1"/>
</dbReference>
<evidence type="ECO:0000256" key="1">
    <source>
        <dbReference type="ARBA" id="ARBA00023172"/>
    </source>
</evidence>
<evidence type="ECO:0000313" key="3">
    <source>
        <dbReference type="EMBL" id="TNL96572.1"/>
    </source>
</evidence>
<gene>
    <name evidence="3" type="ORF">FHE74_07690</name>
</gene>
<dbReference type="Pfam" id="PF00589">
    <property type="entry name" value="Phage_integrase"/>
    <property type="match status" value="1"/>
</dbReference>
<dbReference type="OrthoDB" id="1822491at2"/>
<dbReference type="InterPro" id="IPR011010">
    <property type="entry name" value="DNA_brk_join_enz"/>
</dbReference>
<protein>
    <recommendedName>
        <fullName evidence="2">Tyr recombinase domain-containing protein</fullName>
    </recommendedName>
</protein>
<keyword evidence="4" id="KW-1185">Reference proteome</keyword>
<evidence type="ECO:0000259" key="2">
    <source>
        <dbReference type="PROSITE" id="PS51898"/>
    </source>
</evidence>
<keyword evidence="1" id="KW-0233">DNA recombination</keyword>
<dbReference type="InterPro" id="IPR002104">
    <property type="entry name" value="Integrase_catalytic"/>
</dbReference>
<evidence type="ECO:0000313" key="4">
    <source>
        <dbReference type="Proteomes" id="UP000312032"/>
    </source>
</evidence>
<name>A0A5C4U3E7_9CORY</name>
<dbReference type="SUPFAM" id="SSF56349">
    <property type="entry name" value="DNA breaking-rejoining enzymes"/>
    <property type="match status" value="1"/>
</dbReference>
<sequence>MAKDKTFPRVTPHGLRHVAAGLMVHAGANVKVVQRQLGHTSAVMTLDTYADLFDEDRMPWVLGLMKLFRVQSNCSQIS</sequence>
<dbReference type="GO" id="GO:0006310">
    <property type="term" value="P:DNA recombination"/>
    <property type="evidence" value="ECO:0007669"/>
    <property type="project" value="UniProtKB-KW"/>
</dbReference>
<dbReference type="EMBL" id="VDHJ01000010">
    <property type="protein sequence ID" value="TNL96572.1"/>
    <property type="molecule type" value="Genomic_DNA"/>
</dbReference>